<accession>A0A5N5T838</accession>
<dbReference type="AlphaFoldDB" id="A0A5N5T838"/>
<evidence type="ECO:0000256" key="2">
    <source>
        <dbReference type="SAM" id="Phobius"/>
    </source>
</evidence>
<proteinExistence type="predicted"/>
<sequence>MSGEYSEIPGVYTPSPRPFASMRRSFRTYRWFFIATTVVVLIVVISTFLSFMIGEAVDPDETSERNGDKADVSEEEHRNQTLNRLLSLSWPRRVNK</sequence>
<reference evidence="3 4" key="1">
    <citation type="journal article" date="2019" name="PLoS Biol.">
        <title>Sex chromosomes control vertical transmission of feminizing Wolbachia symbionts in an isopod.</title>
        <authorList>
            <person name="Becking T."/>
            <person name="Chebbi M.A."/>
            <person name="Giraud I."/>
            <person name="Moumen B."/>
            <person name="Laverre T."/>
            <person name="Caubet Y."/>
            <person name="Peccoud J."/>
            <person name="Gilbert C."/>
            <person name="Cordaux R."/>
        </authorList>
    </citation>
    <scope>NUCLEOTIDE SEQUENCE [LARGE SCALE GENOMIC DNA]</scope>
    <source>
        <strain evidence="3">ANa2</strain>
        <tissue evidence="3">Whole body excluding digestive tract and cuticle</tissue>
    </source>
</reference>
<keyword evidence="2" id="KW-0472">Membrane</keyword>
<evidence type="ECO:0000313" key="4">
    <source>
        <dbReference type="Proteomes" id="UP000326759"/>
    </source>
</evidence>
<name>A0A5N5T838_9CRUS</name>
<evidence type="ECO:0000256" key="1">
    <source>
        <dbReference type="SAM" id="MobiDB-lite"/>
    </source>
</evidence>
<feature type="transmembrane region" description="Helical" evidence="2">
    <location>
        <begin position="31"/>
        <end position="53"/>
    </location>
</feature>
<organism evidence="3 4">
    <name type="scientific">Armadillidium nasatum</name>
    <dbReference type="NCBI Taxonomy" id="96803"/>
    <lineage>
        <taxon>Eukaryota</taxon>
        <taxon>Metazoa</taxon>
        <taxon>Ecdysozoa</taxon>
        <taxon>Arthropoda</taxon>
        <taxon>Crustacea</taxon>
        <taxon>Multicrustacea</taxon>
        <taxon>Malacostraca</taxon>
        <taxon>Eumalacostraca</taxon>
        <taxon>Peracarida</taxon>
        <taxon>Isopoda</taxon>
        <taxon>Oniscidea</taxon>
        <taxon>Crinocheta</taxon>
        <taxon>Armadillidiidae</taxon>
        <taxon>Armadillidium</taxon>
    </lineage>
</organism>
<keyword evidence="2" id="KW-1133">Transmembrane helix</keyword>
<comment type="caution">
    <text evidence="3">The sequence shown here is derived from an EMBL/GenBank/DDBJ whole genome shotgun (WGS) entry which is preliminary data.</text>
</comment>
<evidence type="ECO:0000313" key="3">
    <source>
        <dbReference type="EMBL" id="KAB7502781.1"/>
    </source>
</evidence>
<gene>
    <name evidence="3" type="ORF">Anas_08562</name>
</gene>
<feature type="compositionally biased region" description="Basic and acidic residues" evidence="1">
    <location>
        <begin position="62"/>
        <end position="79"/>
    </location>
</feature>
<protein>
    <submittedName>
        <fullName evidence="3">Uncharacterized protein</fullName>
    </submittedName>
</protein>
<keyword evidence="2" id="KW-0812">Transmembrane</keyword>
<keyword evidence="4" id="KW-1185">Reference proteome</keyword>
<dbReference type="Proteomes" id="UP000326759">
    <property type="component" value="Unassembled WGS sequence"/>
</dbReference>
<dbReference type="EMBL" id="SEYY01006758">
    <property type="protein sequence ID" value="KAB7502781.1"/>
    <property type="molecule type" value="Genomic_DNA"/>
</dbReference>
<feature type="region of interest" description="Disordered" evidence="1">
    <location>
        <begin position="58"/>
        <end position="80"/>
    </location>
</feature>